<accession>A0A7W8HMJ3</accession>
<sequence>MGHHMAACVDTARKERRTLHAVGDGTFVADGRRLDRRRQMASKLPPGV</sequence>
<proteinExistence type="predicted"/>
<gene>
    <name evidence="1" type="ORF">HNQ70_003826</name>
</gene>
<protein>
    <submittedName>
        <fullName evidence="1">Uncharacterized protein</fullName>
    </submittedName>
</protein>
<comment type="caution">
    <text evidence="1">The sequence shown here is derived from an EMBL/GenBank/DDBJ whole genome shotgun (WGS) entry which is preliminary data.</text>
</comment>
<organism evidence="1 2">
    <name type="scientific">Quisquiliibacterium transsilvanicum</name>
    <dbReference type="NCBI Taxonomy" id="1549638"/>
    <lineage>
        <taxon>Bacteria</taxon>
        <taxon>Pseudomonadati</taxon>
        <taxon>Pseudomonadota</taxon>
        <taxon>Betaproteobacteria</taxon>
        <taxon>Burkholderiales</taxon>
        <taxon>Burkholderiaceae</taxon>
        <taxon>Quisquiliibacterium</taxon>
    </lineage>
</organism>
<dbReference type="Proteomes" id="UP000532440">
    <property type="component" value="Unassembled WGS sequence"/>
</dbReference>
<dbReference type="AlphaFoldDB" id="A0A7W8HMJ3"/>
<dbReference type="EMBL" id="JACHGB010000008">
    <property type="protein sequence ID" value="MBB5273795.1"/>
    <property type="molecule type" value="Genomic_DNA"/>
</dbReference>
<reference evidence="1 2" key="1">
    <citation type="submission" date="2020-08" db="EMBL/GenBank/DDBJ databases">
        <title>Genomic Encyclopedia of Type Strains, Phase IV (KMG-IV): sequencing the most valuable type-strain genomes for metagenomic binning, comparative biology and taxonomic classification.</title>
        <authorList>
            <person name="Goeker M."/>
        </authorList>
    </citation>
    <scope>NUCLEOTIDE SEQUENCE [LARGE SCALE GENOMIC DNA]</scope>
    <source>
        <strain evidence="1 2">DSM 29781</strain>
    </source>
</reference>
<evidence type="ECO:0000313" key="1">
    <source>
        <dbReference type="EMBL" id="MBB5273795.1"/>
    </source>
</evidence>
<name>A0A7W8HMJ3_9BURK</name>
<evidence type="ECO:0000313" key="2">
    <source>
        <dbReference type="Proteomes" id="UP000532440"/>
    </source>
</evidence>
<keyword evidence="2" id="KW-1185">Reference proteome</keyword>